<protein>
    <submittedName>
        <fullName evidence="1">Uncharacterized protein</fullName>
    </submittedName>
</protein>
<dbReference type="AlphaFoldDB" id="A0A545ANH5"/>
<dbReference type="Proteomes" id="UP000317982">
    <property type="component" value="Unassembled WGS sequence"/>
</dbReference>
<accession>A0A545ANH5</accession>
<reference evidence="1 2" key="1">
    <citation type="submission" date="2019-07" db="EMBL/GenBank/DDBJ databases">
        <title>Cryptosporangium phraense sp. nov., isolated from plant litter.</title>
        <authorList>
            <person name="Suriyachadkun C."/>
        </authorList>
    </citation>
    <scope>NUCLEOTIDE SEQUENCE [LARGE SCALE GENOMIC DNA]</scope>
    <source>
        <strain evidence="1 2">A-T 5661</strain>
    </source>
</reference>
<organism evidence="1 2">
    <name type="scientific">Cryptosporangium phraense</name>
    <dbReference type="NCBI Taxonomy" id="2593070"/>
    <lineage>
        <taxon>Bacteria</taxon>
        <taxon>Bacillati</taxon>
        <taxon>Actinomycetota</taxon>
        <taxon>Actinomycetes</taxon>
        <taxon>Cryptosporangiales</taxon>
        <taxon>Cryptosporangiaceae</taxon>
        <taxon>Cryptosporangium</taxon>
    </lineage>
</organism>
<keyword evidence="2" id="KW-1185">Reference proteome</keyword>
<evidence type="ECO:0000313" key="1">
    <source>
        <dbReference type="EMBL" id="TQS42820.1"/>
    </source>
</evidence>
<dbReference type="RefSeq" id="WP_142706689.1">
    <property type="nucleotide sequence ID" value="NZ_VIRS01000016.1"/>
</dbReference>
<evidence type="ECO:0000313" key="2">
    <source>
        <dbReference type="Proteomes" id="UP000317982"/>
    </source>
</evidence>
<name>A0A545ANH5_9ACTN</name>
<dbReference type="OrthoDB" id="4164470at2"/>
<sequence length="278" mass="30160">MSTPWPSSALAAADQAFTALTTDPDPLLLDLDQFSPAAGLPSGSMPLRTLRNWLLEHPGAHNAQDAVWTELIQRARTGEPQWVITAVGMAMPSLLRSAVELRAGYPDDPDDIDSELLTGFLSALRDTRVPAAELTCARLCWAAWRAGHHLLRQAREQVPVDDLEHALASRPPRIPYGHPDVLVARAVALELVDEGDAEAWIDTRLALRDPVPLAAARRITVDALRMRLNRVDQRLAAALADGLLTGVASAEARAQLKKAAAHRTATRATRPRGRIHAA</sequence>
<gene>
    <name evidence="1" type="ORF">FL583_22465</name>
</gene>
<comment type="caution">
    <text evidence="1">The sequence shown here is derived from an EMBL/GenBank/DDBJ whole genome shotgun (WGS) entry which is preliminary data.</text>
</comment>
<dbReference type="EMBL" id="VIRS01000016">
    <property type="protein sequence ID" value="TQS42820.1"/>
    <property type="molecule type" value="Genomic_DNA"/>
</dbReference>
<proteinExistence type="predicted"/>
<dbReference type="InParanoid" id="A0A545ANH5"/>